<feature type="compositionally biased region" description="Pro residues" evidence="1">
    <location>
        <begin position="101"/>
        <end position="110"/>
    </location>
</feature>
<protein>
    <submittedName>
        <fullName evidence="2">Uncharacterized protein</fullName>
    </submittedName>
</protein>
<feature type="compositionally biased region" description="Polar residues" evidence="1">
    <location>
        <begin position="34"/>
        <end position="47"/>
    </location>
</feature>
<feature type="compositionally biased region" description="Basic and acidic residues" evidence="1">
    <location>
        <begin position="291"/>
        <end position="319"/>
    </location>
</feature>
<evidence type="ECO:0000313" key="2">
    <source>
        <dbReference type="EMBL" id="CEM08563.1"/>
    </source>
</evidence>
<feature type="compositionally biased region" description="Low complexity" evidence="1">
    <location>
        <begin position="185"/>
        <end position="194"/>
    </location>
</feature>
<dbReference type="AlphaFoldDB" id="A0A0G4F871"/>
<feature type="region of interest" description="Disordered" evidence="1">
    <location>
        <begin position="454"/>
        <end position="498"/>
    </location>
</feature>
<feature type="compositionally biased region" description="Basic and acidic residues" evidence="1">
    <location>
        <begin position="422"/>
        <end position="431"/>
    </location>
</feature>
<feature type="compositionally biased region" description="Basic and acidic residues" evidence="1">
    <location>
        <begin position="143"/>
        <end position="184"/>
    </location>
</feature>
<feature type="region of interest" description="Disordered" evidence="1">
    <location>
        <begin position="960"/>
        <end position="992"/>
    </location>
</feature>
<feature type="compositionally biased region" description="Basic and acidic residues" evidence="1">
    <location>
        <begin position="326"/>
        <end position="337"/>
    </location>
</feature>
<feature type="compositionally biased region" description="Basic residues" evidence="1">
    <location>
        <begin position="1"/>
        <end position="14"/>
    </location>
</feature>
<evidence type="ECO:0000256" key="1">
    <source>
        <dbReference type="SAM" id="MobiDB-lite"/>
    </source>
</evidence>
<accession>A0A0G4F871</accession>
<dbReference type="VEuPathDB" id="CryptoDB:Cvel_15598"/>
<feature type="compositionally biased region" description="Low complexity" evidence="1">
    <location>
        <begin position="964"/>
        <end position="981"/>
    </location>
</feature>
<proteinExistence type="predicted"/>
<dbReference type="EMBL" id="CDMZ01000177">
    <property type="protein sequence ID" value="CEM08563.1"/>
    <property type="molecule type" value="Genomic_DNA"/>
</dbReference>
<feature type="region of interest" description="Disordered" evidence="1">
    <location>
        <begin position="1"/>
        <end position="216"/>
    </location>
</feature>
<reference evidence="2" key="1">
    <citation type="submission" date="2014-11" db="EMBL/GenBank/DDBJ databases">
        <authorList>
            <person name="Otto D Thomas"/>
            <person name="Naeem Raeece"/>
        </authorList>
    </citation>
    <scope>NUCLEOTIDE SEQUENCE</scope>
</reference>
<feature type="compositionally biased region" description="Basic and acidic residues" evidence="1">
    <location>
        <begin position="454"/>
        <end position="466"/>
    </location>
</feature>
<feature type="compositionally biased region" description="Low complexity" evidence="1">
    <location>
        <begin position="84"/>
        <end position="95"/>
    </location>
</feature>
<name>A0A0G4F871_9ALVE</name>
<organism evidence="2">
    <name type="scientific">Chromera velia CCMP2878</name>
    <dbReference type="NCBI Taxonomy" id="1169474"/>
    <lineage>
        <taxon>Eukaryota</taxon>
        <taxon>Sar</taxon>
        <taxon>Alveolata</taxon>
        <taxon>Colpodellida</taxon>
        <taxon>Chromeraceae</taxon>
        <taxon>Chromera</taxon>
    </lineage>
</organism>
<sequence length="1039" mass="112790">MKTKRGNFRFRKKRREDGNQGNGQGRAVLRSAQEVGQASRGPQQSSLPGPRVILQQNPQAHAALQQRPNEGQRHVSMKKHTGTAAANAPAHFFPATGFGPVPSPHLPPPSLSHAGLGERQGTWAEGSVVRSGSGGGVNWKRPHAGEEGLRHAGEHGHSKRRRDVETEGKGEALRFPPEELRRSTTDPSSRSRATGVPSDILVPDSVSVSSTGLTHQRQITAGRMDRPFPVPPLQAPQLFLQPSAAAGGERRDSGRKTERGSRREGKRKWKGAAGPLEEGERDMSGLGGVRGGKEVRKRDLGGGQRGEPDRRKEEGQGDLKRKKTFHAKETFRPEQSRDWLQIPHDGIRNGLVVFIKQEQQQQQQQQGRPKASGEGDGNGGLPAAASSAAASSQQPSVQSLSGVGGGGRGTFFGFIKEDTQMDQAGGERRAGEGGGQNADRESDFYFRSNEYLDKEGPSLKEGDRVSFRASQQVRGGGGGTGKRASGEKGKRAPRRTATSVGIQRYNPVKRDAVEVLNFLSAIPHTEQSEGEQVGGPSNEVNGHAQQMEWVAGSRPFWVLVAEILQQTVLSSAPAPSAQGHAESEKEHEETAVQLFRTAVALLQRFPENGLDQSVPVGWLMKVVCVLSQRHLQGESAGVFWECLVGDLKKDSSGCASGSTAALLQVAGRVCPHLLEMAMPLLRTAVGEGAGASSVALTLLDCMDGLSAALSKGRDGPRHFRRLPEILTPTELEKGLGVGRQRGGRLEALDDQRGDALLLPLPVARREGAYPSGDSYLDTQVRLLRALCFQPLQEAVSDFLSGTQNTGVYSVRLVRLRPKEGSLQLVLKLKDYWGKDINWRREKKRMMPGNLVVVSRDGTFKDWPLLWLTVAERNEAILDAEKLVALEFCQPSDIFQAMRLRGRKMVALESPSFYKAHAPVIRCLQQIPSHKIPFAIEIVNLQRPAEKTETEPKEHLELVAEGAEESAGGSESAGTETEGQEAVGIPASDRLSQNLPVDPQLKEWLDQIEGGEGNVPVKLRKGGRGCMILQTRIVILKLFS</sequence>
<feature type="compositionally biased region" description="Low complexity" evidence="1">
    <location>
        <begin position="357"/>
        <end position="366"/>
    </location>
</feature>
<feature type="region of interest" description="Disordered" evidence="1">
    <location>
        <begin position="240"/>
        <end position="343"/>
    </location>
</feature>
<feature type="compositionally biased region" description="Low complexity" evidence="1">
    <location>
        <begin position="381"/>
        <end position="401"/>
    </location>
</feature>
<feature type="region of interest" description="Disordered" evidence="1">
    <location>
        <begin position="422"/>
        <end position="442"/>
    </location>
</feature>
<feature type="compositionally biased region" description="Basic and acidic residues" evidence="1">
    <location>
        <begin position="248"/>
        <end position="263"/>
    </location>
</feature>
<feature type="region of interest" description="Disordered" evidence="1">
    <location>
        <begin position="355"/>
        <end position="405"/>
    </location>
</feature>
<gene>
    <name evidence="2" type="ORF">Cvel_15598</name>
</gene>
<feature type="compositionally biased region" description="Polar residues" evidence="1">
    <location>
        <begin position="206"/>
        <end position="216"/>
    </location>
</feature>